<protein>
    <submittedName>
        <fullName evidence="2">Uncharacterized protein</fullName>
    </submittedName>
</protein>
<dbReference type="InParanoid" id="A0A3N4M156"/>
<feature type="region of interest" description="Disordered" evidence="1">
    <location>
        <begin position="282"/>
        <end position="309"/>
    </location>
</feature>
<evidence type="ECO:0000313" key="3">
    <source>
        <dbReference type="Proteomes" id="UP000267821"/>
    </source>
</evidence>
<keyword evidence="3" id="KW-1185">Reference proteome</keyword>
<feature type="compositionally biased region" description="Polar residues" evidence="1">
    <location>
        <begin position="194"/>
        <end position="220"/>
    </location>
</feature>
<feature type="region of interest" description="Disordered" evidence="1">
    <location>
        <begin position="1"/>
        <end position="123"/>
    </location>
</feature>
<dbReference type="PANTHER" id="PTHR39610">
    <property type="entry name" value="BZIP DOMAIN-CONTAINING PROTEIN-RELATED"/>
    <property type="match status" value="1"/>
</dbReference>
<reference evidence="2 3" key="1">
    <citation type="journal article" date="2018" name="Nat. Ecol. Evol.">
        <title>Pezizomycetes genomes reveal the molecular basis of ectomycorrhizal truffle lifestyle.</title>
        <authorList>
            <person name="Murat C."/>
            <person name="Payen T."/>
            <person name="Noel B."/>
            <person name="Kuo A."/>
            <person name="Morin E."/>
            <person name="Chen J."/>
            <person name="Kohler A."/>
            <person name="Krizsan K."/>
            <person name="Balestrini R."/>
            <person name="Da Silva C."/>
            <person name="Montanini B."/>
            <person name="Hainaut M."/>
            <person name="Levati E."/>
            <person name="Barry K.W."/>
            <person name="Belfiori B."/>
            <person name="Cichocki N."/>
            <person name="Clum A."/>
            <person name="Dockter R.B."/>
            <person name="Fauchery L."/>
            <person name="Guy J."/>
            <person name="Iotti M."/>
            <person name="Le Tacon F."/>
            <person name="Lindquist E.A."/>
            <person name="Lipzen A."/>
            <person name="Malagnac F."/>
            <person name="Mello A."/>
            <person name="Molinier V."/>
            <person name="Miyauchi S."/>
            <person name="Poulain J."/>
            <person name="Riccioni C."/>
            <person name="Rubini A."/>
            <person name="Sitrit Y."/>
            <person name="Splivallo R."/>
            <person name="Traeger S."/>
            <person name="Wang M."/>
            <person name="Zifcakova L."/>
            <person name="Wipf D."/>
            <person name="Zambonelli A."/>
            <person name="Paolocci F."/>
            <person name="Nowrousian M."/>
            <person name="Ottonello S."/>
            <person name="Baldrian P."/>
            <person name="Spatafora J.W."/>
            <person name="Henrissat B."/>
            <person name="Nagy L.G."/>
            <person name="Aury J.M."/>
            <person name="Wincker P."/>
            <person name="Grigoriev I.V."/>
            <person name="Bonfante P."/>
            <person name="Martin F.M."/>
        </authorList>
    </citation>
    <scope>NUCLEOTIDE SEQUENCE [LARGE SCALE GENOMIC DNA]</scope>
    <source>
        <strain evidence="2 3">ATCC MYA-4762</strain>
    </source>
</reference>
<proteinExistence type="predicted"/>
<organism evidence="2 3">
    <name type="scientific">Terfezia boudieri ATCC MYA-4762</name>
    <dbReference type="NCBI Taxonomy" id="1051890"/>
    <lineage>
        <taxon>Eukaryota</taxon>
        <taxon>Fungi</taxon>
        <taxon>Dikarya</taxon>
        <taxon>Ascomycota</taxon>
        <taxon>Pezizomycotina</taxon>
        <taxon>Pezizomycetes</taxon>
        <taxon>Pezizales</taxon>
        <taxon>Pezizaceae</taxon>
        <taxon>Terfezia</taxon>
    </lineage>
</organism>
<evidence type="ECO:0000256" key="1">
    <source>
        <dbReference type="SAM" id="MobiDB-lite"/>
    </source>
</evidence>
<name>A0A3N4M156_9PEZI</name>
<dbReference type="Proteomes" id="UP000267821">
    <property type="component" value="Unassembled WGS sequence"/>
</dbReference>
<feature type="compositionally biased region" description="Polar residues" evidence="1">
    <location>
        <begin position="158"/>
        <end position="181"/>
    </location>
</feature>
<dbReference type="AlphaFoldDB" id="A0A3N4M156"/>
<feature type="compositionally biased region" description="Low complexity" evidence="1">
    <location>
        <begin position="85"/>
        <end position="123"/>
    </location>
</feature>
<dbReference type="OrthoDB" id="5407781at2759"/>
<dbReference type="PANTHER" id="PTHR39610:SF2">
    <property type="entry name" value="BZIP DOMAIN-CONTAINING PROTEIN"/>
    <property type="match status" value="1"/>
</dbReference>
<feature type="compositionally biased region" description="Low complexity" evidence="1">
    <location>
        <begin position="1"/>
        <end position="38"/>
    </location>
</feature>
<gene>
    <name evidence="2" type="ORF">L211DRAFT_832790</name>
</gene>
<accession>A0A3N4M156</accession>
<feature type="compositionally biased region" description="Polar residues" evidence="1">
    <location>
        <begin position="39"/>
        <end position="56"/>
    </location>
</feature>
<feature type="compositionally biased region" description="Low complexity" evidence="1">
    <location>
        <begin position="57"/>
        <end position="71"/>
    </location>
</feature>
<sequence length="309" mass="32846">MSDQRPTSTKHSPPTTTPITSTSSFGPQSPTSLPSPQTAGTTNSTSRPATPSSARPATSNLAISTTTTSAAIGFTPQYQHHRRPSSTSLTSSRRTSLLTPPLDNLSLSSSPSGPQRLPRQPSSDFAELHNELEIEQEAAVNRLLNMIRLQQLQNQHLSSTQSDDGASSTGATFDSANSTRARSPGGASVRRSGLSRQSSFNQTTTAQNRPVSRASSTHTAGSPLLQPVSGGEDLVSGGILLGTSASRDETGFYMAETQMLSRENEMLKRRIRELERQVRELKAPGGVMEGSEESQVVEVSNEKAQAAQA</sequence>
<dbReference type="EMBL" id="ML121528">
    <property type="protein sequence ID" value="RPB28904.1"/>
    <property type="molecule type" value="Genomic_DNA"/>
</dbReference>
<evidence type="ECO:0000313" key="2">
    <source>
        <dbReference type="EMBL" id="RPB28904.1"/>
    </source>
</evidence>
<feature type="region of interest" description="Disordered" evidence="1">
    <location>
        <begin position="158"/>
        <end position="231"/>
    </location>
</feature>